<dbReference type="GeneID" id="30964345"/>
<evidence type="ECO:0000256" key="13">
    <source>
        <dbReference type="SAM" id="MobiDB-lite"/>
    </source>
</evidence>
<dbReference type="OrthoDB" id="13598at2759"/>
<evidence type="ECO:0000256" key="1">
    <source>
        <dbReference type="ARBA" id="ARBA00004443"/>
    </source>
</evidence>
<keyword evidence="7" id="KW-0249">Electron transport</keyword>
<accession>A0A1D2VDT6</accession>
<name>A0A1D2VDT6_9ASCO</name>
<dbReference type="EMBL" id="KV454484">
    <property type="protein sequence ID" value="ODV59868.1"/>
    <property type="molecule type" value="Genomic_DNA"/>
</dbReference>
<dbReference type="PANTHER" id="PTHR12868">
    <property type="entry name" value="NADH-UBIQUINONE OXIDOREDUCTASE B22 SUBUNIT"/>
    <property type="match status" value="1"/>
</dbReference>
<gene>
    <name evidence="14" type="ORF">ASCRUDRAFT_36735</name>
</gene>
<evidence type="ECO:0000256" key="8">
    <source>
        <dbReference type="ARBA" id="ARBA00022990"/>
    </source>
</evidence>
<evidence type="ECO:0000256" key="2">
    <source>
        <dbReference type="ARBA" id="ARBA00009508"/>
    </source>
</evidence>
<evidence type="ECO:0000256" key="11">
    <source>
        <dbReference type="ARBA" id="ARBA00030192"/>
    </source>
</evidence>
<feature type="region of interest" description="Disordered" evidence="13">
    <location>
        <begin position="80"/>
        <end position="109"/>
    </location>
</feature>
<keyword evidence="10" id="KW-0472">Membrane</keyword>
<evidence type="ECO:0000256" key="5">
    <source>
        <dbReference type="ARBA" id="ARBA00022660"/>
    </source>
</evidence>
<organism evidence="14 15">
    <name type="scientific">Ascoidea rubescens DSM 1968</name>
    <dbReference type="NCBI Taxonomy" id="1344418"/>
    <lineage>
        <taxon>Eukaryota</taxon>
        <taxon>Fungi</taxon>
        <taxon>Dikarya</taxon>
        <taxon>Ascomycota</taxon>
        <taxon>Saccharomycotina</taxon>
        <taxon>Saccharomycetes</taxon>
        <taxon>Ascoideaceae</taxon>
        <taxon>Ascoidea</taxon>
    </lineage>
</organism>
<evidence type="ECO:0000256" key="3">
    <source>
        <dbReference type="ARBA" id="ARBA00018684"/>
    </source>
</evidence>
<keyword evidence="9" id="KW-0496">Mitochondrion</keyword>
<dbReference type="CDD" id="cd20263">
    <property type="entry name" value="Complex1_LYR_NDUFB9_LYRM3"/>
    <property type="match status" value="1"/>
</dbReference>
<dbReference type="Proteomes" id="UP000095038">
    <property type="component" value="Unassembled WGS sequence"/>
</dbReference>
<reference evidence="15" key="1">
    <citation type="submission" date="2016-05" db="EMBL/GenBank/DDBJ databases">
        <title>Comparative genomics of biotechnologically important yeasts.</title>
        <authorList>
            <consortium name="DOE Joint Genome Institute"/>
            <person name="Riley R."/>
            <person name="Haridas S."/>
            <person name="Wolfe K.H."/>
            <person name="Lopes M.R."/>
            <person name="Hittinger C.T."/>
            <person name="Goker M."/>
            <person name="Salamov A."/>
            <person name="Wisecaver J."/>
            <person name="Long T.M."/>
            <person name="Aerts A.L."/>
            <person name="Barry K."/>
            <person name="Choi C."/>
            <person name="Clum A."/>
            <person name="Coughlan A.Y."/>
            <person name="Deshpande S."/>
            <person name="Douglass A.P."/>
            <person name="Hanson S.J."/>
            <person name="Klenk H.-P."/>
            <person name="Labutti K."/>
            <person name="Lapidus A."/>
            <person name="Lindquist E."/>
            <person name="Lipzen A."/>
            <person name="Meier-Kolthoff J.P."/>
            <person name="Ohm R.A."/>
            <person name="Otillar R.P."/>
            <person name="Pangilinan J."/>
            <person name="Peng Y."/>
            <person name="Rokas A."/>
            <person name="Rosa C.A."/>
            <person name="Scheuner C."/>
            <person name="Sibirny A.A."/>
            <person name="Slot J.C."/>
            <person name="Stielow J.B."/>
            <person name="Sun H."/>
            <person name="Kurtzman C.P."/>
            <person name="Blackwell M."/>
            <person name="Grigoriev I.V."/>
            <person name="Jeffries T.W."/>
        </authorList>
    </citation>
    <scope>NUCLEOTIDE SEQUENCE [LARGE SCALE GENOMIC DNA]</scope>
    <source>
        <strain evidence="15">DSM 1968</strain>
    </source>
</reference>
<keyword evidence="5" id="KW-0679">Respiratory chain</keyword>
<evidence type="ECO:0000256" key="4">
    <source>
        <dbReference type="ARBA" id="ARBA00022448"/>
    </source>
</evidence>
<comment type="subcellular location">
    <subcellularLocation>
        <location evidence="1">Mitochondrion inner membrane</location>
        <topology evidence="1">Peripheral membrane protein</topology>
        <orientation evidence="1">Matrix side</orientation>
    </subcellularLocation>
</comment>
<dbReference type="STRING" id="1344418.A0A1D2VDT6"/>
<dbReference type="InParanoid" id="A0A1D2VDT6"/>
<keyword evidence="8" id="KW-0007">Acetylation</keyword>
<evidence type="ECO:0000256" key="12">
    <source>
        <dbReference type="ARBA" id="ARBA00032528"/>
    </source>
</evidence>
<evidence type="ECO:0000256" key="9">
    <source>
        <dbReference type="ARBA" id="ARBA00023128"/>
    </source>
</evidence>
<evidence type="ECO:0000313" key="14">
    <source>
        <dbReference type="EMBL" id="ODV59868.1"/>
    </source>
</evidence>
<keyword evidence="15" id="KW-1185">Reference proteome</keyword>
<evidence type="ECO:0000313" key="15">
    <source>
        <dbReference type="Proteomes" id="UP000095038"/>
    </source>
</evidence>
<comment type="similarity">
    <text evidence="2">Belongs to the complex I LYR family.</text>
</comment>
<dbReference type="InterPro" id="IPR033034">
    <property type="entry name" value="NDUFB9"/>
</dbReference>
<evidence type="ECO:0000256" key="7">
    <source>
        <dbReference type="ARBA" id="ARBA00022982"/>
    </source>
</evidence>
<protein>
    <recommendedName>
        <fullName evidence="3">NADH dehydrogenase [ubiquinone] 1 beta subcomplex subunit 9</fullName>
    </recommendedName>
    <alternativeName>
        <fullName evidence="11">Complex I-B22</fullName>
    </alternativeName>
    <alternativeName>
        <fullName evidence="12">NADH-ubiquinone oxidoreductase B22 subunit</fullName>
    </alternativeName>
</protein>
<dbReference type="PANTHER" id="PTHR12868:SF0">
    <property type="entry name" value="NADH DEHYDROGENASE [UBIQUINONE] 1 BETA SUBCOMPLEX SUBUNIT 9"/>
    <property type="match status" value="1"/>
</dbReference>
<keyword evidence="4" id="KW-0813">Transport</keyword>
<proteinExistence type="inferred from homology"/>
<dbReference type="RefSeq" id="XP_020046175.1">
    <property type="nucleotide sequence ID" value="XM_020190709.1"/>
</dbReference>
<dbReference type="GO" id="GO:0006120">
    <property type="term" value="P:mitochondrial electron transport, NADH to ubiquinone"/>
    <property type="evidence" value="ECO:0007669"/>
    <property type="project" value="InterPro"/>
</dbReference>
<sequence>MSSAPLPLPFTAANRKLVCSYYLQSLRLARNWIFRRDLYRKQCMELRRKFDINKDVSDPKELNKIIRETQGLLYELRHPDPIIPPGRPGGTKYERVVPPKLDTPYPSDV</sequence>
<evidence type="ECO:0000256" key="10">
    <source>
        <dbReference type="ARBA" id="ARBA00023136"/>
    </source>
</evidence>
<evidence type="ECO:0000256" key="6">
    <source>
        <dbReference type="ARBA" id="ARBA00022792"/>
    </source>
</evidence>
<dbReference type="AlphaFoldDB" id="A0A1D2VDT6"/>
<keyword evidence="6" id="KW-0999">Mitochondrion inner membrane</keyword>
<dbReference type="GO" id="GO:0005743">
    <property type="term" value="C:mitochondrial inner membrane"/>
    <property type="evidence" value="ECO:0007669"/>
    <property type="project" value="UniProtKB-SubCell"/>
</dbReference>
<dbReference type="InterPro" id="IPR045292">
    <property type="entry name" value="Complex1_LYR_NDUFB9_LYRM3"/>
</dbReference>